<gene>
    <name evidence="1" type="ORF">MNV_810015</name>
</gene>
<dbReference type="Pfam" id="PF09890">
    <property type="entry name" value="DUF2117"/>
    <property type="match status" value="1"/>
</dbReference>
<name>A0A284VU24_9EURY</name>
<reference evidence="2" key="1">
    <citation type="submission" date="2017-06" db="EMBL/GenBank/DDBJ databases">
        <authorList>
            <person name="Cremers G."/>
        </authorList>
    </citation>
    <scope>NUCLEOTIDE SEQUENCE [LARGE SCALE GENOMIC DNA]</scope>
</reference>
<dbReference type="EMBL" id="FZMP01000231">
    <property type="protein sequence ID" value="SNQ62673.1"/>
    <property type="molecule type" value="Genomic_DNA"/>
</dbReference>
<dbReference type="AlphaFoldDB" id="A0A284VU24"/>
<proteinExistence type="predicted"/>
<dbReference type="Proteomes" id="UP000218615">
    <property type="component" value="Unassembled WGS sequence"/>
</dbReference>
<sequence length="372" mass="40100">MVLKMRIGIVLHGPEIVDAGSAQRIIGIFKLKHDIVVKLGGTMGRTAVLDAGLEDLIDISQGLTPSETINALKDSIDLAILLNQGKTPETGKQFGRIVASKLEDSAPFIHIESPGHGGKIIYYSPGAKKCAEYVKGILGCHDNYDLPIESGSPLPPDVRIDGDTIIRRIAGAFPGENIRLNGIIMGTATQPGPEIVCKGGRVVELRGGLIKLHGIEKLRNRKIDLFTAKVKTGNIRRTRHRARIKKAPSQSPGKTVAMIDHCAESTFELIKGANLVITVGDDTTAIAADILARLGIPVIGITDGDLDCILEDAIVPSGSAIIRVREGFDDIVGKEIFEKLMEGEQKVLLESNGLLDRVLALAEKYIVKIKYY</sequence>
<dbReference type="InterPro" id="IPR012032">
    <property type="entry name" value="UCP006598"/>
</dbReference>
<evidence type="ECO:0000313" key="1">
    <source>
        <dbReference type="EMBL" id="SNQ62673.1"/>
    </source>
</evidence>
<organism evidence="1 2">
    <name type="scientific">Candidatus Methanoperedens nitratireducens</name>
    <dbReference type="NCBI Taxonomy" id="1392998"/>
    <lineage>
        <taxon>Archaea</taxon>
        <taxon>Methanobacteriati</taxon>
        <taxon>Methanobacteriota</taxon>
        <taxon>Stenosarchaea group</taxon>
        <taxon>Methanomicrobia</taxon>
        <taxon>Methanosarcinales</taxon>
        <taxon>ANME-2 cluster</taxon>
        <taxon>Candidatus Methanoperedentaceae</taxon>
        <taxon>Candidatus Methanoperedens</taxon>
    </lineage>
</organism>
<keyword evidence="2" id="KW-1185">Reference proteome</keyword>
<accession>A0A284VU24</accession>
<protein>
    <recommendedName>
        <fullName evidence="3">DUF2117 domain-containing protein</fullName>
    </recommendedName>
</protein>
<evidence type="ECO:0008006" key="3">
    <source>
        <dbReference type="Google" id="ProtNLM"/>
    </source>
</evidence>
<evidence type="ECO:0000313" key="2">
    <source>
        <dbReference type="Proteomes" id="UP000218615"/>
    </source>
</evidence>